<feature type="region of interest" description="Disordered" evidence="1">
    <location>
        <begin position="83"/>
        <end position="104"/>
    </location>
</feature>
<sequence length="104" mass="12079">MMNRSRVRRHKGRPQHPVPGTLPDDLYDYYSDAPAAHRDSPTRNTTRTWRVDDDWPERVPVTEVEVDIFERYFGDVLDRLFGPIENTSPNADLPPLTSDVNDRS</sequence>
<dbReference type="OrthoDB" id="7193207at2"/>
<evidence type="ECO:0000256" key="1">
    <source>
        <dbReference type="SAM" id="MobiDB-lite"/>
    </source>
</evidence>
<keyword evidence="3" id="KW-1185">Reference proteome</keyword>
<protein>
    <submittedName>
        <fullName evidence="2">Uncharacterized protein</fullName>
    </submittedName>
</protein>
<evidence type="ECO:0000313" key="2">
    <source>
        <dbReference type="EMBL" id="OCX12630.1"/>
    </source>
</evidence>
<feature type="region of interest" description="Disordered" evidence="1">
    <location>
        <begin position="1"/>
        <end position="46"/>
    </location>
</feature>
<organism evidence="2 3">
    <name type="scientific">Mesorhizobium hungaricum</name>
    <dbReference type="NCBI Taxonomy" id="1566387"/>
    <lineage>
        <taxon>Bacteria</taxon>
        <taxon>Pseudomonadati</taxon>
        <taxon>Pseudomonadota</taxon>
        <taxon>Alphaproteobacteria</taxon>
        <taxon>Hyphomicrobiales</taxon>
        <taxon>Phyllobacteriaceae</taxon>
        <taxon>Mesorhizobium</taxon>
    </lineage>
</organism>
<comment type="caution">
    <text evidence="2">The sequence shown here is derived from an EMBL/GenBank/DDBJ whole genome shotgun (WGS) entry which is preliminary data.</text>
</comment>
<dbReference type="AlphaFoldDB" id="A0A1C2DCZ5"/>
<dbReference type="RefSeq" id="WP_051504830.1">
    <property type="nucleotide sequence ID" value="NZ_MDEO01000036.1"/>
</dbReference>
<dbReference type="Proteomes" id="UP000094412">
    <property type="component" value="Unassembled WGS sequence"/>
</dbReference>
<name>A0A1C2DCZ5_9HYPH</name>
<gene>
    <name evidence="2" type="ORF">QV13_23815</name>
</gene>
<feature type="compositionally biased region" description="Basic residues" evidence="1">
    <location>
        <begin position="1"/>
        <end position="14"/>
    </location>
</feature>
<accession>A0A1C2DCZ5</accession>
<proteinExistence type="predicted"/>
<dbReference type="EMBL" id="MDEO01000036">
    <property type="protein sequence ID" value="OCX12630.1"/>
    <property type="molecule type" value="Genomic_DNA"/>
</dbReference>
<evidence type="ECO:0000313" key="3">
    <source>
        <dbReference type="Proteomes" id="UP000094412"/>
    </source>
</evidence>
<reference evidence="2 3" key="1">
    <citation type="submission" date="2016-08" db="EMBL/GenBank/DDBJ databases">
        <title>Whole genome sequence of Mesorhizobium sp. strain UASWS1009 isolated from industrial sewage.</title>
        <authorList>
            <person name="Crovadore J."/>
            <person name="Calmin G."/>
            <person name="Chablais R."/>
            <person name="Cochard B."/>
            <person name="Lefort F."/>
        </authorList>
    </citation>
    <scope>NUCLEOTIDE SEQUENCE [LARGE SCALE GENOMIC DNA]</scope>
    <source>
        <strain evidence="2 3">UASWS1009</strain>
    </source>
</reference>